<reference evidence="6" key="1">
    <citation type="submission" date="2020-07" db="EMBL/GenBank/DDBJ databases">
        <authorList>
            <person name="Partida-Martinez L."/>
            <person name="Huntemann M."/>
            <person name="Clum A."/>
            <person name="Wang J."/>
            <person name="Palaniappan K."/>
            <person name="Ritter S."/>
            <person name="Chen I.-M."/>
            <person name="Stamatis D."/>
            <person name="Reddy T."/>
            <person name="O'Malley R."/>
            <person name="Daum C."/>
            <person name="Shapiro N."/>
            <person name="Ivanova N."/>
            <person name="Kyrpides N."/>
            <person name="Woyke T."/>
        </authorList>
    </citation>
    <scope>NUCLEOTIDE SEQUENCE [LARGE SCALE GENOMIC DNA]</scope>
    <source>
        <strain evidence="6">AT2.8</strain>
    </source>
</reference>
<evidence type="ECO:0000256" key="3">
    <source>
        <dbReference type="ARBA" id="ARBA00022777"/>
    </source>
</evidence>
<dbReference type="PIRSF" id="PIRSF006078">
    <property type="entry name" value="GlxK"/>
    <property type="match status" value="1"/>
</dbReference>
<dbReference type="InterPro" id="IPR036129">
    <property type="entry name" value="Glycerate_kinase_sf"/>
</dbReference>
<dbReference type="SUPFAM" id="SSF110738">
    <property type="entry name" value="Glycerate kinase I"/>
    <property type="match status" value="1"/>
</dbReference>
<dbReference type="InterPro" id="IPR018193">
    <property type="entry name" value="Glyc_kinase_flavodox-like_fold"/>
</dbReference>
<dbReference type="NCBIfam" id="TIGR00045">
    <property type="entry name" value="glycerate kinase"/>
    <property type="match status" value="1"/>
</dbReference>
<evidence type="ECO:0000313" key="5">
    <source>
        <dbReference type="EMBL" id="NYE05872.1"/>
    </source>
</evidence>
<dbReference type="Gene3D" id="3.40.50.10350">
    <property type="entry name" value="Glycerate kinase, domain 1"/>
    <property type="match status" value="1"/>
</dbReference>
<dbReference type="InterPro" id="IPR018197">
    <property type="entry name" value="Glycerate_kinase_RE-like"/>
</dbReference>
<accession>A0A852TAR1</accession>
<name>A0A852TAR1_9BACI</name>
<dbReference type="GO" id="GO:0031388">
    <property type="term" value="P:organic acid phosphorylation"/>
    <property type="evidence" value="ECO:0007669"/>
    <property type="project" value="UniProtKB-UniRule"/>
</dbReference>
<evidence type="ECO:0000256" key="1">
    <source>
        <dbReference type="ARBA" id="ARBA00006284"/>
    </source>
</evidence>
<evidence type="ECO:0000313" key="6">
    <source>
        <dbReference type="Proteomes" id="UP000548423"/>
    </source>
</evidence>
<reference evidence="6" key="2">
    <citation type="submission" date="2020-08" db="EMBL/GenBank/DDBJ databases">
        <title>The Agave Microbiome: Exploring the role of microbial communities in plant adaptations to desert environments.</title>
        <authorList>
            <person name="Partida-Martinez L.P."/>
        </authorList>
    </citation>
    <scope>NUCLEOTIDE SEQUENCE [LARGE SCALE GENOMIC DNA]</scope>
    <source>
        <strain evidence="6">AT2.8</strain>
    </source>
</reference>
<sequence length="378" mass="39131">MNILVAMDSLKGSLSSVEANKAIAEGFLQANSNFIVKTVPVADGGEGTVEALVYATNGKFVETVVTGPIGESVHAKYGILGDGVTAVIEVAEACGLPLLTKVKRNPRITTSYGVGEMILHAIDKGCSGIIVGLGGSATNDAGVGMLQALGYRFYNQEGGMVGFGGAELNNIVKIDGEKVAERVKSVNFRVACDVTNPLHGVNGAAYVFGPQKGATPEIVLELDEGLRHFADVVLNQFGLNLQDIPGAGAAGGLGAAFAGFLGAKLESGVDLILGQARFEEKLKGVDLVITGEGKLDGQTSMGKAPAGIAKLAKRKRIPVIALAGDISEGNPSLHESGISAYFTIVTGPVELKTAMVPEIAKNNMKRTAEQIGRILIMK</sequence>
<comment type="caution">
    <text evidence="5">The sequence shown here is derived from an EMBL/GenBank/DDBJ whole genome shotgun (WGS) entry which is preliminary data.</text>
</comment>
<dbReference type="AlphaFoldDB" id="A0A852TAR1"/>
<dbReference type="EC" id="2.7.1.31" evidence="5"/>
<evidence type="ECO:0000256" key="4">
    <source>
        <dbReference type="PIRNR" id="PIRNR006078"/>
    </source>
</evidence>
<evidence type="ECO:0000256" key="2">
    <source>
        <dbReference type="ARBA" id="ARBA00022679"/>
    </source>
</evidence>
<dbReference type="EMBL" id="JACCBX010000005">
    <property type="protein sequence ID" value="NYE05872.1"/>
    <property type="molecule type" value="Genomic_DNA"/>
</dbReference>
<gene>
    <name evidence="5" type="ORF">F4694_002647</name>
</gene>
<proteinExistence type="inferred from homology"/>
<protein>
    <submittedName>
        <fullName evidence="5">Glycerate kinase</fullName>
        <ecNumber evidence="5">2.7.1.31</ecNumber>
    </submittedName>
</protein>
<organism evidence="5 6">
    <name type="scientific">Neobacillus niacini</name>
    <dbReference type="NCBI Taxonomy" id="86668"/>
    <lineage>
        <taxon>Bacteria</taxon>
        <taxon>Bacillati</taxon>
        <taxon>Bacillota</taxon>
        <taxon>Bacilli</taxon>
        <taxon>Bacillales</taxon>
        <taxon>Bacillaceae</taxon>
        <taxon>Neobacillus</taxon>
    </lineage>
</organism>
<dbReference type="GO" id="GO:0008887">
    <property type="term" value="F:glycerate kinase activity"/>
    <property type="evidence" value="ECO:0007669"/>
    <property type="project" value="UniProtKB-UniRule"/>
</dbReference>
<dbReference type="Pfam" id="PF02595">
    <property type="entry name" value="Gly_kinase"/>
    <property type="match status" value="1"/>
</dbReference>
<dbReference type="Gene3D" id="3.90.1510.10">
    <property type="entry name" value="Glycerate kinase, domain 2"/>
    <property type="match status" value="1"/>
</dbReference>
<dbReference type="InterPro" id="IPR004381">
    <property type="entry name" value="Glycerate_kinase"/>
</dbReference>
<comment type="similarity">
    <text evidence="1 4">Belongs to the glycerate kinase type-1 family.</text>
</comment>
<keyword evidence="2 4" id="KW-0808">Transferase</keyword>
<dbReference type="Proteomes" id="UP000548423">
    <property type="component" value="Unassembled WGS sequence"/>
</dbReference>
<dbReference type="PANTHER" id="PTHR21599:SF0">
    <property type="entry name" value="GLYCERATE KINASE"/>
    <property type="match status" value="1"/>
</dbReference>
<keyword evidence="3 4" id="KW-0418">Kinase</keyword>
<dbReference type="PANTHER" id="PTHR21599">
    <property type="entry name" value="GLYCERATE KINASE"/>
    <property type="match status" value="1"/>
</dbReference>